<protein>
    <submittedName>
        <fullName evidence="1">Uncharacterized protein</fullName>
    </submittedName>
</protein>
<keyword evidence="2" id="KW-1185">Reference proteome</keyword>
<dbReference type="EMBL" id="PVWJ01000007">
    <property type="protein sequence ID" value="PSB04797.1"/>
    <property type="molecule type" value="Genomic_DNA"/>
</dbReference>
<evidence type="ECO:0000313" key="1">
    <source>
        <dbReference type="EMBL" id="PSB04797.1"/>
    </source>
</evidence>
<reference evidence="1 2" key="1">
    <citation type="submission" date="2018-02" db="EMBL/GenBank/DDBJ databases">
        <authorList>
            <person name="Cohen D.B."/>
            <person name="Kent A.D."/>
        </authorList>
    </citation>
    <scope>NUCLEOTIDE SEQUENCE [LARGE SCALE GENOMIC DNA]</scope>
    <source>
        <strain evidence="1 2">CCAP 1448/3</strain>
    </source>
</reference>
<proteinExistence type="predicted"/>
<name>A0A2T1C9H2_9CYAN</name>
<dbReference type="AlphaFoldDB" id="A0A2T1C9H2"/>
<comment type="caution">
    <text evidence="1">The sequence shown here is derived from an EMBL/GenBank/DDBJ whole genome shotgun (WGS) entry which is preliminary data.</text>
</comment>
<evidence type="ECO:0000313" key="2">
    <source>
        <dbReference type="Proteomes" id="UP000238762"/>
    </source>
</evidence>
<sequence>MQVIAGLDRFGANELIQPAQAGFVCVDAVSTANASKTHNTKTKKVVEEVARIIGAISRDVRVIILIDNPHNQLGKSYVSRS</sequence>
<dbReference type="Proteomes" id="UP000238762">
    <property type="component" value="Unassembled WGS sequence"/>
</dbReference>
<gene>
    <name evidence="1" type="ORF">C7B64_02235</name>
</gene>
<organism evidence="1 2">
    <name type="scientific">Merismopedia glauca CCAP 1448/3</name>
    <dbReference type="NCBI Taxonomy" id="1296344"/>
    <lineage>
        <taxon>Bacteria</taxon>
        <taxon>Bacillati</taxon>
        <taxon>Cyanobacteriota</taxon>
        <taxon>Cyanophyceae</taxon>
        <taxon>Synechococcales</taxon>
        <taxon>Merismopediaceae</taxon>
        <taxon>Merismopedia</taxon>
    </lineage>
</organism>
<accession>A0A2T1C9H2</accession>
<reference evidence="1 2" key="2">
    <citation type="submission" date="2018-03" db="EMBL/GenBank/DDBJ databases">
        <title>The ancient ancestry and fast evolution of plastids.</title>
        <authorList>
            <person name="Moore K.R."/>
            <person name="Magnabosco C."/>
            <person name="Momper L."/>
            <person name="Gold D.A."/>
            <person name="Bosak T."/>
            <person name="Fournier G.P."/>
        </authorList>
    </citation>
    <scope>NUCLEOTIDE SEQUENCE [LARGE SCALE GENOMIC DNA]</scope>
    <source>
        <strain evidence="1 2">CCAP 1448/3</strain>
    </source>
</reference>